<proteinExistence type="predicted"/>
<organism evidence="1 3">
    <name type="scientific">Cucumis melo var. makuwa</name>
    <name type="common">Oriental melon</name>
    <dbReference type="NCBI Taxonomy" id="1194695"/>
    <lineage>
        <taxon>Eukaryota</taxon>
        <taxon>Viridiplantae</taxon>
        <taxon>Streptophyta</taxon>
        <taxon>Embryophyta</taxon>
        <taxon>Tracheophyta</taxon>
        <taxon>Spermatophyta</taxon>
        <taxon>Magnoliopsida</taxon>
        <taxon>eudicotyledons</taxon>
        <taxon>Gunneridae</taxon>
        <taxon>Pentapetalae</taxon>
        <taxon>rosids</taxon>
        <taxon>fabids</taxon>
        <taxon>Cucurbitales</taxon>
        <taxon>Cucurbitaceae</taxon>
        <taxon>Benincaseae</taxon>
        <taxon>Cucumis</taxon>
    </lineage>
</organism>
<protein>
    <submittedName>
        <fullName evidence="1">Uncharacterized protein</fullName>
    </submittedName>
</protein>
<dbReference type="EMBL" id="SSTE01005668">
    <property type="protein sequence ID" value="KAA0060310.1"/>
    <property type="molecule type" value="Genomic_DNA"/>
</dbReference>
<comment type="caution">
    <text evidence="1">The sequence shown here is derived from an EMBL/GenBank/DDBJ whole genome shotgun (WGS) entry which is preliminary data.</text>
</comment>
<dbReference type="EMBL" id="SSTD01005234">
    <property type="protein sequence ID" value="TYK22060.1"/>
    <property type="molecule type" value="Genomic_DNA"/>
</dbReference>
<dbReference type="Proteomes" id="UP000321947">
    <property type="component" value="Unassembled WGS sequence"/>
</dbReference>
<dbReference type="Proteomes" id="UP000321393">
    <property type="component" value="Unassembled WGS sequence"/>
</dbReference>
<gene>
    <name evidence="2" type="ORF">E5676_scaffold318G00390</name>
    <name evidence="1" type="ORF">E6C27_scaffold22G00900</name>
</gene>
<reference evidence="3 4" key="1">
    <citation type="submission" date="2019-08" db="EMBL/GenBank/DDBJ databases">
        <title>Draft genome sequences of two oriental melons (Cucumis melo L. var makuwa).</title>
        <authorList>
            <person name="Kwon S.-Y."/>
        </authorList>
    </citation>
    <scope>NUCLEOTIDE SEQUENCE [LARGE SCALE GENOMIC DNA]</scope>
    <source>
        <strain evidence="4">cv. Chang Bougi</strain>
        <strain evidence="3">cv. SW 3</strain>
        <tissue evidence="1">Leaf</tissue>
    </source>
</reference>
<evidence type="ECO:0000313" key="2">
    <source>
        <dbReference type="EMBL" id="TYK22060.1"/>
    </source>
</evidence>
<evidence type="ECO:0000313" key="1">
    <source>
        <dbReference type="EMBL" id="KAA0060310.1"/>
    </source>
</evidence>
<name>A0A5A7UYY2_CUCMM</name>
<dbReference type="AlphaFoldDB" id="A0A5A7UYY2"/>
<evidence type="ECO:0000313" key="3">
    <source>
        <dbReference type="Proteomes" id="UP000321393"/>
    </source>
</evidence>
<accession>A0A5A7UYY2</accession>
<evidence type="ECO:0000313" key="4">
    <source>
        <dbReference type="Proteomes" id="UP000321947"/>
    </source>
</evidence>
<sequence length="77" mass="8821">MDLEAQLVNPDARRAMEEELFDRVAQRLLDGLSKELKNKYEIEGFMALGAKEFLGSRTRASREVVKNTRDMVSYAVL</sequence>